<organism evidence="1 2">
    <name type="scientific">Brachionus plicatilis</name>
    <name type="common">Marine rotifer</name>
    <name type="synonym">Brachionus muelleri</name>
    <dbReference type="NCBI Taxonomy" id="10195"/>
    <lineage>
        <taxon>Eukaryota</taxon>
        <taxon>Metazoa</taxon>
        <taxon>Spiralia</taxon>
        <taxon>Gnathifera</taxon>
        <taxon>Rotifera</taxon>
        <taxon>Eurotatoria</taxon>
        <taxon>Monogononta</taxon>
        <taxon>Pseudotrocha</taxon>
        <taxon>Ploima</taxon>
        <taxon>Brachionidae</taxon>
        <taxon>Brachionus</taxon>
    </lineage>
</organism>
<dbReference type="EMBL" id="REGN01000361">
    <property type="protein sequence ID" value="RNA42498.1"/>
    <property type="molecule type" value="Genomic_DNA"/>
</dbReference>
<dbReference type="AlphaFoldDB" id="A0A3M7T3U1"/>
<reference evidence="1 2" key="1">
    <citation type="journal article" date="2018" name="Sci. Rep.">
        <title>Genomic signatures of local adaptation to the degree of environmental predictability in rotifers.</title>
        <authorList>
            <person name="Franch-Gras L."/>
            <person name="Hahn C."/>
            <person name="Garcia-Roger E.M."/>
            <person name="Carmona M.J."/>
            <person name="Serra M."/>
            <person name="Gomez A."/>
        </authorList>
    </citation>
    <scope>NUCLEOTIDE SEQUENCE [LARGE SCALE GENOMIC DNA]</scope>
    <source>
        <strain evidence="1">HYR1</strain>
    </source>
</reference>
<protein>
    <submittedName>
        <fullName evidence="1">Uncharacterized protein</fullName>
    </submittedName>
</protein>
<accession>A0A3M7T3U1</accession>
<name>A0A3M7T3U1_BRAPC</name>
<comment type="caution">
    <text evidence="1">The sequence shown here is derived from an EMBL/GenBank/DDBJ whole genome shotgun (WGS) entry which is preliminary data.</text>
</comment>
<keyword evidence="2" id="KW-1185">Reference proteome</keyword>
<dbReference type="Proteomes" id="UP000276133">
    <property type="component" value="Unassembled WGS sequence"/>
</dbReference>
<sequence>MNFFVSPPNVMIRHLVHSKNQTPNLAIQTLIDKISPQIRNKRSKKYATKIFAQFVFEIHKTRLTMTKKKTHLNYEFSLT</sequence>
<proteinExistence type="predicted"/>
<gene>
    <name evidence="1" type="ORF">BpHYR1_036599</name>
</gene>
<evidence type="ECO:0000313" key="1">
    <source>
        <dbReference type="EMBL" id="RNA42498.1"/>
    </source>
</evidence>
<evidence type="ECO:0000313" key="2">
    <source>
        <dbReference type="Proteomes" id="UP000276133"/>
    </source>
</evidence>